<gene>
    <name evidence="2" type="ORF">SAMN05444396_105113</name>
</gene>
<keyword evidence="3" id="KW-1185">Reference proteome</keyword>
<organism evidence="2 3">
    <name type="scientific">Flavobacterium segetis</name>
    <dbReference type="NCBI Taxonomy" id="271157"/>
    <lineage>
        <taxon>Bacteria</taxon>
        <taxon>Pseudomonadati</taxon>
        <taxon>Bacteroidota</taxon>
        <taxon>Flavobacteriia</taxon>
        <taxon>Flavobacteriales</taxon>
        <taxon>Flavobacteriaceae</taxon>
        <taxon>Flavobacterium</taxon>
    </lineage>
</organism>
<dbReference type="AlphaFoldDB" id="A0A1M5HI54"/>
<sequence length="258" mass="28304">MKRTLLSTIAILFTCTIAFAQSSASSSSISSSSDQKMNNVKISLTSLVFSNFQLQYERSLTKRIGVVLGYSFIPKGGVPFKSQLNDLTSNSSDNQGMLDNAELGYSAITPEVRFYLGKGYGKGFYIAPFYRHLKYDITGVNFEYSSNVVPSKENIDMGGKLTANTFGLQLGAQFNLGKHIILDWWIVGPHYGTSKGDFDGKTDRTLTPFEQAELQKELDDIELPLSDIDAKANPNGATIKISGPWGGIRSGISLGYRF</sequence>
<evidence type="ECO:0000313" key="3">
    <source>
        <dbReference type="Proteomes" id="UP000184036"/>
    </source>
</evidence>
<accession>A0A1M5HI54</accession>
<feature type="chain" id="PRO_5013087274" description="DUF3575 domain-containing protein" evidence="1">
    <location>
        <begin position="21"/>
        <end position="258"/>
    </location>
</feature>
<dbReference type="STRING" id="271157.SAMN05444396_105113"/>
<dbReference type="RefSeq" id="WP_084673510.1">
    <property type="nucleotide sequence ID" value="NZ_FQWE01000005.1"/>
</dbReference>
<protein>
    <recommendedName>
        <fullName evidence="4">DUF3575 domain-containing protein</fullName>
    </recommendedName>
</protein>
<reference evidence="3" key="1">
    <citation type="submission" date="2016-11" db="EMBL/GenBank/DDBJ databases">
        <authorList>
            <person name="Varghese N."/>
            <person name="Submissions S."/>
        </authorList>
    </citation>
    <scope>NUCLEOTIDE SEQUENCE [LARGE SCALE GENOMIC DNA]</scope>
    <source>
        <strain evidence="3">DSM 19741</strain>
    </source>
</reference>
<name>A0A1M5HI54_9FLAO</name>
<dbReference type="EMBL" id="FQWE01000005">
    <property type="protein sequence ID" value="SHG15615.1"/>
    <property type="molecule type" value="Genomic_DNA"/>
</dbReference>
<proteinExistence type="predicted"/>
<evidence type="ECO:0000256" key="1">
    <source>
        <dbReference type="SAM" id="SignalP"/>
    </source>
</evidence>
<evidence type="ECO:0000313" key="2">
    <source>
        <dbReference type="EMBL" id="SHG15615.1"/>
    </source>
</evidence>
<feature type="signal peptide" evidence="1">
    <location>
        <begin position="1"/>
        <end position="20"/>
    </location>
</feature>
<dbReference type="OrthoDB" id="1118958at2"/>
<dbReference type="Proteomes" id="UP000184036">
    <property type="component" value="Unassembled WGS sequence"/>
</dbReference>
<evidence type="ECO:0008006" key="4">
    <source>
        <dbReference type="Google" id="ProtNLM"/>
    </source>
</evidence>
<keyword evidence="1" id="KW-0732">Signal</keyword>